<comment type="caution">
    <text evidence="1">The sequence shown here is derived from an EMBL/GenBank/DDBJ whole genome shotgun (WGS) entry which is preliminary data.</text>
</comment>
<keyword evidence="2" id="KW-1185">Reference proteome</keyword>
<protein>
    <submittedName>
        <fullName evidence="1">Uncharacterized protein</fullName>
    </submittedName>
</protein>
<proteinExistence type="predicted"/>
<gene>
    <name evidence="1" type="ORF">CVLEPA_LOCUS15219</name>
</gene>
<dbReference type="EMBL" id="CAWYQH010000097">
    <property type="protein sequence ID" value="CAK8684228.1"/>
    <property type="molecule type" value="Genomic_DNA"/>
</dbReference>
<dbReference type="Proteomes" id="UP001642483">
    <property type="component" value="Unassembled WGS sequence"/>
</dbReference>
<evidence type="ECO:0000313" key="1">
    <source>
        <dbReference type="EMBL" id="CAK8684228.1"/>
    </source>
</evidence>
<reference evidence="1 2" key="1">
    <citation type="submission" date="2024-02" db="EMBL/GenBank/DDBJ databases">
        <authorList>
            <person name="Daric V."/>
            <person name="Darras S."/>
        </authorList>
    </citation>
    <scope>NUCLEOTIDE SEQUENCE [LARGE SCALE GENOMIC DNA]</scope>
</reference>
<name>A0ABP0G010_CLALP</name>
<accession>A0ABP0G010</accession>
<sequence length="95" mass="11442">MVNQITLRVFMKCDQSVTFDQGYNRDGCSEEVDWVRKCLDVKRNRGKLRKRWLYVVERDIIDCGLSRDDANDEAKWRKLSRGTTGQHRMYWDHSR</sequence>
<organism evidence="1 2">
    <name type="scientific">Clavelina lepadiformis</name>
    <name type="common">Light-bulb sea squirt</name>
    <name type="synonym">Ascidia lepadiformis</name>
    <dbReference type="NCBI Taxonomy" id="159417"/>
    <lineage>
        <taxon>Eukaryota</taxon>
        <taxon>Metazoa</taxon>
        <taxon>Chordata</taxon>
        <taxon>Tunicata</taxon>
        <taxon>Ascidiacea</taxon>
        <taxon>Aplousobranchia</taxon>
        <taxon>Clavelinidae</taxon>
        <taxon>Clavelina</taxon>
    </lineage>
</organism>
<evidence type="ECO:0000313" key="2">
    <source>
        <dbReference type="Proteomes" id="UP001642483"/>
    </source>
</evidence>